<feature type="binding site" evidence="10">
    <location>
        <position position="101"/>
    </location>
    <ligand>
        <name>Zn(2+)</name>
        <dbReference type="ChEBI" id="CHEBI:29105"/>
    </ligand>
</feature>
<dbReference type="SUPFAM" id="SSF48163">
    <property type="entry name" value="An anticodon-binding domain of class I aminoacyl-tRNA synthetases"/>
    <property type="match status" value="1"/>
</dbReference>
<dbReference type="GO" id="GO:0008270">
    <property type="term" value="F:zinc ion binding"/>
    <property type="evidence" value="ECO:0007669"/>
    <property type="project" value="UniProtKB-UniRule"/>
</dbReference>
<evidence type="ECO:0000256" key="8">
    <source>
        <dbReference type="ARBA" id="ARBA00022917"/>
    </source>
</evidence>
<proteinExistence type="inferred from homology"/>
<comment type="catalytic activity">
    <reaction evidence="10">
        <text>tRNA(Glu) + L-glutamate + ATP = L-glutamyl-tRNA(Glu) + AMP + diphosphate</text>
        <dbReference type="Rhea" id="RHEA:23540"/>
        <dbReference type="Rhea" id="RHEA-COMP:9663"/>
        <dbReference type="Rhea" id="RHEA-COMP:9680"/>
        <dbReference type="ChEBI" id="CHEBI:29985"/>
        <dbReference type="ChEBI" id="CHEBI:30616"/>
        <dbReference type="ChEBI" id="CHEBI:33019"/>
        <dbReference type="ChEBI" id="CHEBI:78442"/>
        <dbReference type="ChEBI" id="CHEBI:78520"/>
        <dbReference type="ChEBI" id="CHEBI:456215"/>
        <dbReference type="EC" id="6.1.1.17"/>
    </reaction>
</comment>
<protein>
    <recommendedName>
        <fullName evidence="10">Glutamate--tRNA ligase</fullName>
        <ecNumber evidence="10">6.1.1.17</ecNumber>
    </recommendedName>
    <alternativeName>
        <fullName evidence="10">Glutamyl-tRNA synthetase</fullName>
        <shortName evidence="10">GluRS</shortName>
    </alternativeName>
</protein>
<keyword evidence="9 10" id="KW-0030">Aminoacyl-tRNA synthetase</keyword>
<dbReference type="InterPro" id="IPR020751">
    <property type="entry name" value="aa-tRNA-synth_I_codon-bd_sub2"/>
</dbReference>
<organism evidence="13 14">
    <name type="scientific">Blochmanniella vafra (strain BVAF)</name>
    <dbReference type="NCBI Taxonomy" id="859654"/>
    <lineage>
        <taxon>Bacteria</taxon>
        <taxon>Pseudomonadati</taxon>
        <taxon>Pseudomonadota</taxon>
        <taxon>Gammaproteobacteria</taxon>
        <taxon>Enterobacterales</taxon>
        <taxon>Enterobacteriaceae</taxon>
        <taxon>ant endosymbionts</taxon>
        <taxon>Candidatus Blochmanniella</taxon>
    </lineage>
</organism>
<evidence type="ECO:0000256" key="10">
    <source>
        <dbReference type="HAMAP-Rule" id="MF_00022"/>
    </source>
</evidence>
<dbReference type="Gene3D" id="1.10.10.350">
    <property type="match status" value="1"/>
</dbReference>
<keyword evidence="5 10" id="KW-0436">Ligase</keyword>
<dbReference type="OrthoDB" id="9807503at2"/>
<dbReference type="InterPro" id="IPR020058">
    <property type="entry name" value="Glu/Gln-tRNA-synth_Ib_cat-dom"/>
</dbReference>
<dbReference type="Gene3D" id="3.40.50.620">
    <property type="entry name" value="HUPs"/>
    <property type="match status" value="1"/>
</dbReference>
<dbReference type="PROSITE" id="PS00178">
    <property type="entry name" value="AA_TRNA_LIGASE_I"/>
    <property type="match status" value="1"/>
</dbReference>
<evidence type="ECO:0000313" key="14">
    <source>
        <dbReference type="Proteomes" id="UP000007464"/>
    </source>
</evidence>
<dbReference type="HOGENOM" id="CLU_015768_6_0_6"/>
<dbReference type="KEGG" id="bva:BVAF_504"/>
<feature type="binding site" evidence="10">
    <location>
        <position position="99"/>
    </location>
    <ligand>
        <name>Zn(2+)</name>
        <dbReference type="ChEBI" id="CHEBI:29105"/>
    </ligand>
</feature>
<keyword evidence="14" id="KW-1185">Reference proteome</keyword>
<dbReference type="RefSeq" id="WP_013516814.1">
    <property type="nucleotide sequence ID" value="NC_014909.2"/>
</dbReference>
<feature type="binding site" evidence="10">
    <location>
        <position position="126"/>
    </location>
    <ligand>
        <name>Zn(2+)</name>
        <dbReference type="ChEBI" id="CHEBI:29105"/>
    </ligand>
</feature>
<feature type="binding site" evidence="10">
    <location>
        <position position="252"/>
    </location>
    <ligand>
        <name>ATP</name>
        <dbReference type="ChEBI" id="CHEBI:30616"/>
    </ligand>
</feature>
<dbReference type="EC" id="6.1.1.17" evidence="10"/>
<sequence>MTIRTRFAPSPTGELHIGNIRTALYAWLFSKQQKGKFILRIENTNFSNTTTDNYIANIFAIMRWLHLDWDEGPYFQSDRLNRYDYIINDMLKYNIAYKCYCSLDRLKMLRLKQMKDGQKPKYDGYCRMKNHMGAISNSNNDCTNNKSNPYVVRFANPLSGKVTFYDHIRGMITVDNTELDDVIICRTNGVPTYNFCVVIDDMDMKITHVIRGEEHINNTPRQINILKSLNATIPQYVHVPIILDGNRQKLSKRHGQVGMITYKDGGFLPEAILNYLVRLGWSYGNQEIFSVEQMKKYFSFNKVSRSASVFDFKRLLWLNNYYINNLPVEYVAKYLLQYMEEQNIDAESIKPKLFDVVQLLSKRSNTLREMVLNFLSIHREFNIFDNPTIADKFLTPIILPILKILIKKLNAISTWTISLIKLAIKETIYELRMDISIIGMPLRIALIGSSNSPELSTIIYFLGKYQALYRLKQAEAYINK</sequence>
<keyword evidence="4 10" id="KW-0963">Cytoplasm</keyword>
<dbReference type="InterPro" id="IPR049940">
    <property type="entry name" value="GluQ/Sye"/>
</dbReference>
<dbReference type="GO" id="GO:0004818">
    <property type="term" value="F:glutamate-tRNA ligase activity"/>
    <property type="evidence" value="ECO:0007669"/>
    <property type="project" value="UniProtKB-UniRule"/>
</dbReference>
<dbReference type="EMBL" id="CP002189">
    <property type="protein sequence ID" value="ADV33889.1"/>
    <property type="molecule type" value="Genomic_DNA"/>
</dbReference>
<comment type="function">
    <text evidence="10">Catalyzes the attachment of glutamate to tRNA(Glu) in a two-step reaction: glutamate is first activated by ATP to form Glu-AMP and then transferred to the acceptor end of tRNA(Glu).</text>
</comment>
<keyword evidence="7 10" id="KW-0067">ATP-binding</keyword>
<feature type="short sequence motif" description="'HIGH' region" evidence="10">
    <location>
        <begin position="9"/>
        <end position="19"/>
    </location>
</feature>
<dbReference type="InterPro" id="IPR000924">
    <property type="entry name" value="Glu/Gln-tRNA-synth"/>
</dbReference>
<dbReference type="STRING" id="859654.BVAF_504"/>
<dbReference type="FunFam" id="3.40.50.620:FF:000007">
    <property type="entry name" value="Glutamate--tRNA ligase"/>
    <property type="match status" value="1"/>
</dbReference>
<dbReference type="Proteomes" id="UP000007464">
    <property type="component" value="Chromosome"/>
</dbReference>
<dbReference type="Pfam" id="PF19269">
    <property type="entry name" value="Anticodon_2"/>
    <property type="match status" value="1"/>
</dbReference>
<dbReference type="InterPro" id="IPR033910">
    <property type="entry name" value="GluRS_core"/>
</dbReference>
<evidence type="ECO:0000256" key="6">
    <source>
        <dbReference type="ARBA" id="ARBA00022741"/>
    </source>
</evidence>
<accession>E8Q765</accession>
<feature type="binding site" evidence="10">
    <location>
        <position position="131"/>
    </location>
    <ligand>
        <name>Zn(2+)</name>
        <dbReference type="ChEBI" id="CHEBI:29105"/>
    </ligand>
</feature>
<evidence type="ECO:0000256" key="2">
    <source>
        <dbReference type="ARBA" id="ARBA00007894"/>
    </source>
</evidence>
<keyword evidence="10" id="KW-0862">Zinc</keyword>
<evidence type="ECO:0000256" key="3">
    <source>
        <dbReference type="ARBA" id="ARBA00011245"/>
    </source>
</evidence>
<dbReference type="InterPro" id="IPR045462">
    <property type="entry name" value="aa-tRNA-synth_I_cd-bd"/>
</dbReference>
<dbReference type="NCBIfam" id="TIGR00464">
    <property type="entry name" value="gltX_bact"/>
    <property type="match status" value="1"/>
</dbReference>
<feature type="domain" description="Aminoacyl-tRNA synthetase class I anticodon-binding" evidence="12">
    <location>
        <begin position="333"/>
        <end position="474"/>
    </location>
</feature>
<evidence type="ECO:0000256" key="1">
    <source>
        <dbReference type="ARBA" id="ARBA00004496"/>
    </source>
</evidence>
<dbReference type="HAMAP" id="MF_00022">
    <property type="entry name" value="Glu_tRNA_synth_type1"/>
    <property type="match status" value="1"/>
</dbReference>
<dbReference type="InterPro" id="IPR001412">
    <property type="entry name" value="aa-tRNA-synth_I_CS"/>
</dbReference>
<dbReference type="PRINTS" id="PR00987">
    <property type="entry name" value="TRNASYNTHGLU"/>
</dbReference>
<comment type="cofactor">
    <cofactor evidence="10">
        <name>Zn(2+)</name>
        <dbReference type="ChEBI" id="CHEBI:29105"/>
    </cofactor>
    <text evidence="10">Binds 1 zinc ion per subunit.</text>
</comment>
<dbReference type="InterPro" id="IPR008925">
    <property type="entry name" value="aa_tRNA-synth_I_cd-bd_sf"/>
</dbReference>
<comment type="similarity">
    <text evidence="2 10">Belongs to the class-I aminoacyl-tRNA synthetase family. Glutamate--tRNA ligase type 1 subfamily.</text>
</comment>
<keyword evidence="8 10" id="KW-0648">Protein biosynthesis</keyword>
<evidence type="ECO:0000259" key="11">
    <source>
        <dbReference type="Pfam" id="PF00749"/>
    </source>
</evidence>
<evidence type="ECO:0000256" key="5">
    <source>
        <dbReference type="ARBA" id="ARBA00022598"/>
    </source>
</evidence>
<gene>
    <name evidence="10 13" type="primary">gltX</name>
    <name evidence="13" type="ordered locus">BVAF_504</name>
</gene>
<dbReference type="CDD" id="cd00808">
    <property type="entry name" value="GluRS_core"/>
    <property type="match status" value="1"/>
</dbReference>
<dbReference type="GO" id="GO:0006424">
    <property type="term" value="P:glutamyl-tRNA aminoacylation"/>
    <property type="evidence" value="ECO:0007669"/>
    <property type="project" value="UniProtKB-UniRule"/>
</dbReference>
<feature type="short sequence motif" description="'KMSKS' region" evidence="10">
    <location>
        <begin position="249"/>
        <end position="253"/>
    </location>
</feature>
<comment type="subunit">
    <text evidence="3 10">Monomer.</text>
</comment>
<dbReference type="InterPro" id="IPR014729">
    <property type="entry name" value="Rossmann-like_a/b/a_fold"/>
</dbReference>
<name>E8Q765_BLOVB</name>
<dbReference type="AlphaFoldDB" id="E8Q765"/>
<comment type="subcellular location">
    <subcellularLocation>
        <location evidence="1 10">Cytoplasm</location>
    </subcellularLocation>
</comment>
<evidence type="ECO:0000256" key="9">
    <source>
        <dbReference type="ARBA" id="ARBA00023146"/>
    </source>
</evidence>
<dbReference type="InterPro" id="IPR004527">
    <property type="entry name" value="Glu-tRNA-ligase_bac/mito"/>
</dbReference>
<dbReference type="GO" id="GO:0000049">
    <property type="term" value="F:tRNA binding"/>
    <property type="evidence" value="ECO:0007669"/>
    <property type="project" value="InterPro"/>
</dbReference>
<dbReference type="GO" id="GO:0005829">
    <property type="term" value="C:cytosol"/>
    <property type="evidence" value="ECO:0007669"/>
    <property type="project" value="TreeGrafter"/>
</dbReference>
<dbReference type="PANTHER" id="PTHR43311:SF2">
    <property type="entry name" value="GLUTAMATE--TRNA LIGASE, MITOCHONDRIAL-RELATED"/>
    <property type="match status" value="1"/>
</dbReference>
<feature type="domain" description="Glutamyl/glutaminyl-tRNA synthetase class Ib catalytic" evidence="11">
    <location>
        <begin position="3"/>
        <end position="317"/>
    </location>
</feature>
<dbReference type="PANTHER" id="PTHR43311">
    <property type="entry name" value="GLUTAMATE--TRNA LIGASE"/>
    <property type="match status" value="1"/>
</dbReference>
<dbReference type="Pfam" id="PF00749">
    <property type="entry name" value="tRNA-synt_1c"/>
    <property type="match status" value="1"/>
</dbReference>
<evidence type="ECO:0000256" key="7">
    <source>
        <dbReference type="ARBA" id="ARBA00022840"/>
    </source>
</evidence>
<dbReference type="GO" id="GO:0005524">
    <property type="term" value="F:ATP binding"/>
    <property type="evidence" value="ECO:0007669"/>
    <property type="project" value="UniProtKB-UniRule"/>
</dbReference>
<dbReference type="SUPFAM" id="SSF52374">
    <property type="entry name" value="Nucleotidylyl transferase"/>
    <property type="match status" value="1"/>
</dbReference>
<evidence type="ECO:0000313" key="13">
    <source>
        <dbReference type="EMBL" id="ADV33889.1"/>
    </source>
</evidence>
<keyword evidence="10" id="KW-0479">Metal-binding</keyword>
<evidence type="ECO:0000256" key="4">
    <source>
        <dbReference type="ARBA" id="ARBA00022490"/>
    </source>
</evidence>
<evidence type="ECO:0000259" key="12">
    <source>
        <dbReference type="Pfam" id="PF19269"/>
    </source>
</evidence>
<reference evidence="13 14" key="1">
    <citation type="journal article" date="2010" name="BMC Genomics">
        <title>Unprecedented loss of ammonia assimilation capability in a urease-encoding bacterial mutualist.</title>
        <authorList>
            <person name="Williams L.E."/>
            <person name="Wernegreen J.J."/>
        </authorList>
    </citation>
    <scope>NUCLEOTIDE SEQUENCE [LARGE SCALE GENOMIC DNA]</scope>
    <source>
        <strain evidence="13 14">BVAF</strain>
    </source>
</reference>
<keyword evidence="6 10" id="KW-0547">Nucleotide-binding</keyword>